<evidence type="ECO:0000313" key="2">
    <source>
        <dbReference type="Proteomes" id="UP000010367"/>
    </source>
</evidence>
<sequence length="167" mass="18988">MDINSPELTEYFYDLSVTLTGFSRFHLQGTGQGELYFKTIHEVIGPNILIDLLKLFHEIDEAAKKSDDNLIRTNRLRLEILGSEQLGPIARNIIKLWYVATWYELPKDWREMYGTKTQDRTFIPSSTAYPEGLLWPAIGVNPPGAKSPGYATWSEEPLVGLPKSKKS</sequence>
<proteinExistence type="predicted"/>
<dbReference type="RefSeq" id="WP_015151621.1">
    <property type="nucleotide sequence ID" value="NC_019693.1"/>
</dbReference>
<dbReference type="AlphaFoldDB" id="K9TQ84"/>
<dbReference type="STRING" id="56110.Oscil6304_5529"/>
<dbReference type="OrthoDB" id="495830at2"/>
<dbReference type="PATRIC" id="fig|56110.3.peg.6794"/>
<name>K9TQ84_9CYAN</name>
<protein>
    <recommendedName>
        <fullName evidence="3">Membrane bound FAD containing D-sorbitol dehydrogenase</fullName>
    </recommendedName>
</protein>
<keyword evidence="2" id="KW-1185">Reference proteome</keyword>
<dbReference type="eggNOG" id="ENOG5032RR3">
    <property type="taxonomic scope" value="Bacteria"/>
</dbReference>
<dbReference type="KEGG" id="oac:Oscil6304_5529"/>
<reference evidence="1 2" key="1">
    <citation type="submission" date="2012-06" db="EMBL/GenBank/DDBJ databases">
        <title>Finished chromosome of genome of Oscillatoria acuminata PCC 6304.</title>
        <authorList>
            <consortium name="US DOE Joint Genome Institute"/>
            <person name="Gugger M."/>
            <person name="Coursin T."/>
            <person name="Rippka R."/>
            <person name="Tandeau De Marsac N."/>
            <person name="Huntemann M."/>
            <person name="Wei C.-L."/>
            <person name="Han J."/>
            <person name="Detter J.C."/>
            <person name="Han C."/>
            <person name="Tapia R."/>
            <person name="Davenport K."/>
            <person name="Daligault H."/>
            <person name="Erkkila T."/>
            <person name="Gu W."/>
            <person name="Munk A.C.C."/>
            <person name="Teshima H."/>
            <person name="Xu Y."/>
            <person name="Chain P."/>
            <person name="Chen A."/>
            <person name="Krypides N."/>
            <person name="Mavromatis K."/>
            <person name="Markowitz V."/>
            <person name="Szeto E."/>
            <person name="Ivanova N."/>
            <person name="Mikhailova N."/>
            <person name="Ovchinnikova G."/>
            <person name="Pagani I."/>
            <person name="Pati A."/>
            <person name="Goodwin L."/>
            <person name="Peters L."/>
            <person name="Pitluck S."/>
            <person name="Woyke T."/>
            <person name="Kerfeld C."/>
        </authorList>
    </citation>
    <scope>NUCLEOTIDE SEQUENCE [LARGE SCALE GENOMIC DNA]</scope>
    <source>
        <strain evidence="1 2">PCC 6304</strain>
    </source>
</reference>
<evidence type="ECO:0000313" key="1">
    <source>
        <dbReference type="EMBL" id="AFY85012.1"/>
    </source>
</evidence>
<accession>K9TQ84</accession>
<dbReference type="HOGENOM" id="CLU_139823_0_0_3"/>
<evidence type="ECO:0008006" key="3">
    <source>
        <dbReference type="Google" id="ProtNLM"/>
    </source>
</evidence>
<dbReference type="Proteomes" id="UP000010367">
    <property type="component" value="Chromosome"/>
</dbReference>
<dbReference type="EMBL" id="CP003607">
    <property type="protein sequence ID" value="AFY85012.1"/>
    <property type="molecule type" value="Genomic_DNA"/>
</dbReference>
<dbReference type="InParanoid" id="K9TQ84"/>
<gene>
    <name evidence="1" type="ORF">Oscil6304_5529</name>
</gene>
<organism evidence="1 2">
    <name type="scientific">Oscillatoria acuminata PCC 6304</name>
    <dbReference type="NCBI Taxonomy" id="56110"/>
    <lineage>
        <taxon>Bacteria</taxon>
        <taxon>Bacillati</taxon>
        <taxon>Cyanobacteriota</taxon>
        <taxon>Cyanophyceae</taxon>
        <taxon>Oscillatoriophycideae</taxon>
        <taxon>Oscillatoriales</taxon>
        <taxon>Oscillatoriaceae</taxon>
        <taxon>Oscillatoria</taxon>
    </lineage>
</organism>